<organism evidence="1 2">
    <name type="scientific">Bowmanella denitrificans</name>
    <dbReference type="NCBI Taxonomy" id="366582"/>
    <lineage>
        <taxon>Bacteria</taxon>
        <taxon>Pseudomonadati</taxon>
        <taxon>Pseudomonadota</taxon>
        <taxon>Gammaproteobacteria</taxon>
        <taxon>Alteromonadales</taxon>
        <taxon>Alteromonadaceae</taxon>
        <taxon>Bowmanella</taxon>
    </lineage>
</organism>
<sequence>MKILYGVQGTGNGHTTRARVMAKAFNQRDDIQVDYLFSGRDEDRYFDMQVFGDYQTRRGFTFVHHQGAIDHWRTFKAFRPVRFIRDVMSLDLSGYDLVINDFEPISAWAAKRQNVPCISISHQDSFRHNVPKQGDNLINRLVLKYFAPSKIQLGVHWYHFGFPIMPPFIEDEYVPDSGADHVLVYLPFESIEDIGQFLDPLSEVNFLCFHPDIRQDSDQGHIKWRKTSKEGFHLALQSANGVIANGGFELSSECLKLGKKLLLKPLHGQFEQLSNILTLEQLSLCQSMSSLDVEEVEAWLELPAAEPIAFPSDPQILVDWLLQGQWQDTQSICNQLWQQVQFPERLKRHLADYEPLQTQNEKPVASQSNL</sequence>
<keyword evidence="2" id="KW-1185">Reference proteome</keyword>
<dbReference type="NCBIfam" id="TIGR00661">
    <property type="entry name" value="MJ1255"/>
    <property type="match status" value="1"/>
</dbReference>
<dbReference type="Proteomes" id="UP001501757">
    <property type="component" value="Unassembled WGS sequence"/>
</dbReference>
<dbReference type="Pfam" id="PF13528">
    <property type="entry name" value="Glyco_trans_1_3"/>
    <property type="match status" value="1"/>
</dbReference>
<reference evidence="1 2" key="1">
    <citation type="journal article" date="2019" name="Int. J. Syst. Evol. Microbiol.">
        <title>The Global Catalogue of Microorganisms (GCM) 10K type strain sequencing project: providing services to taxonomists for standard genome sequencing and annotation.</title>
        <authorList>
            <consortium name="The Broad Institute Genomics Platform"/>
            <consortium name="The Broad Institute Genome Sequencing Center for Infectious Disease"/>
            <person name="Wu L."/>
            <person name="Ma J."/>
        </authorList>
    </citation>
    <scope>NUCLEOTIDE SEQUENCE [LARGE SCALE GENOMIC DNA]</scope>
    <source>
        <strain evidence="1 2">JCM 13378</strain>
    </source>
</reference>
<proteinExistence type="predicted"/>
<protein>
    <submittedName>
        <fullName evidence="1">Glycosyltransferase family protein</fullName>
    </submittedName>
</protein>
<accession>A0ABN0X7Y8</accession>
<evidence type="ECO:0000313" key="1">
    <source>
        <dbReference type="EMBL" id="GAA0357433.1"/>
    </source>
</evidence>
<dbReference type="InterPro" id="IPR005262">
    <property type="entry name" value="MJ1255-like"/>
</dbReference>
<gene>
    <name evidence="1" type="ORF">GCM10009092_22060</name>
</gene>
<dbReference type="EMBL" id="BAAAEI010000012">
    <property type="protein sequence ID" value="GAA0357433.1"/>
    <property type="molecule type" value="Genomic_DNA"/>
</dbReference>
<evidence type="ECO:0000313" key="2">
    <source>
        <dbReference type="Proteomes" id="UP001501757"/>
    </source>
</evidence>
<comment type="caution">
    <text evidence="1">The sequence shown here is derived from an EMBL/GenBank/DDBJ whole genome shotgun (WGS) entry which is preliminary data.</text>
</comment>
<dbReference type="RefSeq" id="WP_343844911.1">
    <property type="nucleotide sequence ID" value="NZ_BAAAEI010000012.1"/>
</dbReference>
<name>A0ABN0X7Y8_9ALTE</name>